<feature type="coiled-coil region" evidence="1">
    <location>
        <begin position="44"/>
        <end position="87"/>
    </location>
</feature>
<keyword evidence="4" id="KW-1185">Reference proteome</keyword>
<feature type="transmembrane region" description="Helical" evidence="2">
    <location>
        <begin position="236"/>
        <end position="256"/>
    </location>
</feature>
<keyword evidence="2" id="KW-1133">Transmembrane helix</keyword>
<evidence type="ECO:0000313" key="3">
    <source>
        <dbReference type="EMBL" id="EZA56529.1"/>
    </source>
</evidence>
<keyword evidence="2" id="KW-0812">Transmembrane</keyword>
<evidence type="ECO:0000256" key="1">
    <source>
        <dbReference type="SAM" id="Coils"/>
    </source>
</evidence>
<accession>A0A026WN50</accession>
<dbReference type="STRING" id="2015173.A0A026WN50"/>
<dbReference type="EMBL" id="KK107163">
    <property type="protein sequence ID" value="EZA56529.1"/>
    <property type="molecule type" value="Genomic_DNA"/>
</dbReference>
<protein>
    <submittedName>
        <fullName evidence="3">AMY-1-associating protein expressed in testis</fullName>
    </submittedName>
</protein>
<reference evidence="3 4" key="1">
    <citation type="journal article" date="2014" name="Curr. Biol.">
        <title>The genome of the clonal raider ant Cerapachys biroi.</title>
        <authorList>
            <person name="Oxley P.R."/>
            <person name="Ji L."/>
            <person name="Fetter-Pruneda I."/>
            <person name="McKenzie S.K."/>
            <person name="Li C."/>
            <person name="Hu H."/>
            <person name="Zhang G."/>
            <person name="Kronauer D.J."/>
        </authorList>
    </citation>
    <scope>NUCLEOTIDE SEQUENCE [LARGE SCALE GENOMIC DNA]</scope>
</reference>
<keyword evidence="1" id="KW-0175">Coiled coil</keyword>
<dbReference type="AlphaFoldDB" id="A0A026WN50"/>
<dbReference type="PANTHER" id="PTHR22455">
    <property type="entry name" value="CILIA- AND FLAGELLA-ASSOCIATED PROTEIN 91"/>
    <property type="match status" value="1"/>
</dbReference>
<dbReference type="OMA" id="YEMEARQ"/>
<dbReference type="Proteomes" id="UP000053097">
    <property type="component" value="Unassembled WGS sequence"/>
</dbReference>
<dbReference type="OrthoDB" id="567787at2759"/>
<sequence length="268" mass="31315">MYKGRERCRELIEELQSTQALDRQKDRLCEILNSLEGGTVCGTLDFLSKELVRLEDERRAHASALLAERERCMREAAEAGRRQLERNRRREFDEMFKQIVKVNQDSVEAYLEDVINEGIDWMSDKAAKEHILELCDEMDAVSKDASEGTGESAEQELVADIIHNFVLPEVEKHDTRRKIRDREQSYTRNAHASIYEQILDLPSVESSQVTVQEVCIRNEDMQAISVNDTVRRIDNYYLLTSQIIFLCKSIYLFFSFRNKFPNRKKQNP</sequence>
<dbReference type="InterPro" id="IPR026720">
    <property type="entry name" value="CFAP91"/>
</dbReference>
<dbReference type="PANTHER" id="PTHR22455:SF10">
    <property type="entry name" value="CILIA- AND FLAGELLA-ASSOCIATED PROTEIN 91"/>
    <property type="match status" value="1"/>
</dbReference>
<proteinExistence type="predicted"/>
<evidence type="ECO:0000256" key="2">
    <source>
        <dbReference type="SAM" id="Phobius"/>
    </source>
</evidence>
<evidence type="ECO:0000313" key="4">
    <source>
        <dbReference type="Proteomes" id="UP000053097"/>
    </source>
</evidence>
<organism evidence="3 4">
    <name type="scientific">Ooceraea biroi</name>
    <name type="common">Clonal raider ant</name>
    <name type="synonym">Cerapachys biroi</name>
    <dbReference type="NCBI Taxonomy" id="2015173"/>
    <lineage>
        <taxon>Eukaryota</taxon>
        <taxon>Metazoa</taxon>
        <taxon>Ecdysozoa</taxon>
        <taxon>Arthropoda</taxon>
        <taxon>Hexapoda</taxon>
        <taxon>Insecta</taxon>
        <taxon>Pterygota</taxon>
        <taxon>Neoptera</taxon>
        <taxon>Endopterygota</taxon>
        <taxon>Hymenoptera</taxon>
        <taxon>Apocrita</taxon>
        <taxon>Aculeata</taxon>
        <taxon>Formicoidea</taxon>
        <taxon>Formicidae</taxon>
        <taxon>Dorylinae</taxon>
        <taxon>Ooceraea</taxon>
    </lineage>
</organism>
<gene>
    <name evidence="3" type="ORF">X777_03316</name>
</gene>
<name>A0A026WN50_OOCBI</name>
<keyword evidence="2" id="KW-0472">Membrane</keyword>